<evidence type="ECO:0000256" key="3">
    <source>
        <dbReference type="ARBA" id="ARBA00022989"/>
    </source>
</evidence>
<evidence type="ECO:0000313" key="6">
    <source>
        <dbReference type="EMBL" id="CAP56514.1"/>
    </source>
</evidence>
<dbReference type="GO" id="GO:0022857">
    <property type="term" value="F:transmembrane transporter activity"/>
    <property type="evidence" value="ECO:0007669"/>
    <property type="project" value="InterPro"/>
</dbReference>
<accession>A9HNX1</accession>
<dbReference type="InterPro" id="IPR002293">
    <property type="entry name" value="AA/rel_permease1"/>
</dbReference>
<feature type="transmembrane region" description="Helical" evidence="5">
    <location>
        <begin position="310"/>
        <end position="329"/>
    </location>
</feature>
<sequence>MRPDAERCWLGESACDSHPPPPDCRRSPDVSPHLNRALGPWQLMFTGLSAMIGSGWLFGAQRAAATAGPAASLAWLLGAVIALAIAGVATELGGMFPVAGGMVRYANLTHGPLVGFMAASANWLSIVSVVPVEAEASVQYMSSWSFPWARGLYHDGVLTPPGLMAAAVLVVVYFLLNFWSVRFFARFNAMITVFKLVVPAATALALMASSFRAGNLVGDGAGGFMPYGLSGILTAVSTSGIVFAFNGFQSPLNLAGEARNPARSIPFAVLGSVVLATVIYLLLQCAYLGAVRPGAGGWAGLSFSSPFAQLAIAFNLNWLAMLLYFDAFLAPSGAGATHLASSTRMTLGMQRNGTMPDLLGRIHPLYGVPRPALWFNLGVAFIFLFCFRGWGILASVISVCTVISYMMLPIAALALRRTLPDRLRPVRVPAMRVVGALAFMFSSLLLYWARWPLSGDIILLMLMFLPLYAWFRRHDGWARHRAAFRHAVWFMAYLPTIAALSYGGSTAFGGRGWIPYGWDLAVVAVVSLLFCEWGVRSAVPVPDVSVMDAQDDVPAMEGH</sequence>
<dbReference type="GO" id="GO:0016020">
    <property type="term" value="C:membrane"/>
    <property type="evidence" value="ECO:0007669"/>
    <property type="project" value="UniProtKB-SubCell"/>
</dbReference>
<dbReference type="Gene3D" id="1.20.1740.10">
    <property type="entry name" value="Amino acid/polyamine transporter I"/>
    <property type="match status" value="1"/>
</dbReference>
<reference evidence="6 7" key="1">
    <citation type="journal article" date="2009" name="BMC Genomics">
        <title>Complete genome sequence of the sugarcane nitrogen-fixing endophyte Gluconacetobacter diazotrophicus Pal5.</title>
        <authorList>
            <person name="Bertalan M."/>
            <person name="Albano R."/>
            <person name="Padua V."/>
            <person name="Rouws L."/>
            <person name="Rojas C."/>
            <person name="Hemerly A."/>
            <person name="Teixeira K."/>
            <person name="Schwab S."/>
            <person name="Araujo J."/>
            <person name="Oliveira A."/>
            <person name="Franca L."/>
            <person name="Magalhaes V."/>
            <person name="Alqueres S."/>
            <person name="Cardoso A."/>
            <person name="Almeida W."/>
            <person name="Loureiro M.M."/>
            <person name="Nogueira E."/>
            <person name="Cidade D."/>
            <person name="Oliveira D."/>
            <person name="Simao T."/>
            <person name="Macedo J."/>
            <person name="Valadao A."/>
            <person name="Dreschsel M."/>
            <person name="Freitas F."/>
            <person name="Vidal M."/>
            <person name="Guedes H."/>
            <person name="Rodrigues E."/>
            <person name="Meneses C."/>
            <person name="Brioso P."/>
            <person name="Pozzer L."/>
            <person name="Figueiredo D."/>
            <person name="Montano H."/>
            <person name="Junior J."/>
            <person name="Filho G."/>
            <person name="Flores V."/>
            <person name="Ferreira B."/>
            <person name="Branco A."/>
            <person name="Gonzalez P."/>
            <person name="Guillobel H."/>
            <person name="Lemos M."/>
            <person name="Seibel L."/>
            <person name="Macedo J."/>
            <person name="Alves-Ferreira M."/>
            <person name="Sachetto-Martins G."/>
            <person name="Coelho A."/>
            <person name="Santos E."/>
            <person name="Amaral G."/>
            <person name="Neves A."/>
            <person name="Pacheco A.B."/>
            <person name="Carvalho D."/>
            <person name="Lery L."/>
            <person name="Bisch P."/>
            <person name="Rossle S.C."/>
            <person name="Urmenyi T."/>
            <person name="Kruger W.V."/>
            <person name="Martins O."/>
            <person name="Baldani J.I."/>
            <person name="Ferreira P.C."/>
        </authorList>
    </citation>
    <scope>NUCLEOTIDE SEQUENCE [LARGE SCALE GENOMIC DNA]</scope>
    <source>
        <strain evidence="7">ATCC 49037 / DSM 5601 / CCUG 37298 / CIP 103539 / LMG 7603 / PAl5</strain>
    </source>
</reference>
<feature type="transmembrane region" description="Helical" evidence="5">
    <location>
        <begin position="193"/>
        <end position="212"/>
    </location>
</feature>
<dbReference type="PANTHER" id="PTHR47547">
    <property type="match status" value="1"/>
</dbReference>
<feature type="transmembrane region" description="Helical" evidence="5">
    <location>
        <begin position="224"/>
        <end position="246"/>
    </location>
</feature>
<dbReference type="AlphaFoldDB" id="A9HNX1"/>
<feature type="transmembrane region" description="Helical" evidence="5">
    <location>
        <begin position="267"/>
        <end position="290"/>
    </location>
</feature>
<evidence type="ECO:0000313" key="7">
    <source>
        <dbReference type="Proteomes" id="UP000001176"/>
    </source>
</evidence>
<keyword evidence="2 5" id="KW-0812">Transmembrane</keyword>
<feature type="transmembrane region" description="Helical" evidence="5">
    <location>
        <begin position="162"/>
        <end position="181"/>
    </location>
</feature>
<name>A9HNX1_GLUDA</name>
<feature type="transmembrane region" description="Helical" evidence="5">
    <location>
        <begin position="371"/>
        <end position="390"/>
    </location>
</feature>
<feature type="transmembrane region" description="Helical" evidence="5">
    <location>
        <begin position="428"/>
        <end position="447"/>
    </location>
</feature>
<keyword evidence="4 5" id="KW-0472">Membrane</keyword>
<feature type="transmembrane region" description="Helical" evidence="5">
    <location>
        <begin position="41"/>
        <end position="58"/>
    </location>
</feature>
<feature type="transmembrane region" description="Helical" evidence="5">
    <location>
        <begin position="516"/>
        <end position="535"/>
    </location>
</feature>
<keyword evidence="7" id="KW-1185">Reference proteome</keyword>
<protein>
    <submittedName>
        <fullName evidence="6">Putative amino acid permease</fullName>
    </submittedName>
</protein>
<dbReference type="KEGG" id="gdi:GDI2571"/>
<proteinExistence type="predicted"/>
<dbReference type="Proteomes" id="UP000001176">
    <property type="component" value="Chromosome"/>
</dbReference>
<evidence type="ECO:0000256" key="4">
    <source>
        <dbReference type="ARBA" id="ARBA00023136"/>
    </source>
</evidence>
<dbReference type="InterPro" id="IPR052962">
    <property type="entry name" value="AA_Transporter_AGT"/>
</dbReference>
<dbReference type="Pfam" id="PF13520">
    <property type="entry name" value="AA_permease_2"/>
    <property type="match status" value="1"/>
</dbReference>
<comment type="subcellular location">
    <subcellularLocation>
        <location evidence="1">Membrane</location>
        <topology evidence="1">Multi-pass membrane protein</topology>
    </subcellularLocation>
</comment>
<evidence type="ECO:0000256" key="1">
    <source>
        <dbReference type="ARBA" id="ARBA00004141"/>
    </source>
</evidence>
<feature type="transmembrane region" description="Helical" evidence="5">
    <location>
        <begin position="70"/>
        <end position="89"/>
    </location>
</feature>
<feature type="transmembrane region" description="Helical" evidence="5">
    <location>
        <begin position="396"/>
        <end position="416"/>
    </location>
</feature>
<feature type="transmembrane region" description="Helical" evidence="5">
    <location>
        <begin position="453"/>
        <end position="471"/>
    </location>
</feature>
<dbReference type="PANTHER" id="PTHR47547:SF1">
    <property type="entry name" value="ASPARTATE-PROTON SYMPORTER"/>
    <property type="match status" value="1"/>
</dbReference>
<gene>
    <name evidence="6" type="ordered locus">GDI2571</name>
</gene>
<evidence type="ECO:0000256" key="2">
    <source>
        <dbReference type="ARBA" id="ARBA00022692"/>
    </source>
</evidence>
<dbReference type="EMBL" id="AM889285">
    <property type="protein sequence ID" value="CAP56514.1"/>
    <property type="molecule type" value="Genomic_DNA"/>
</dbReference>
<organism evidence="6 7">
    <name type="scientific">Gluconacetobacter diazotrophicus (strain ATCC 49037 / DSM 5601 / CCUG 37298 / CIP 103539 / LMG 7603 / PAl5)</name>
    <dbReference type="NCBI Taxonomy" id="272568"/>
    <lineage>
        <taxon>Bacteria</taxon>
        <taxon>Pseudomonadati</taxon>
        <taxon>Pseudomonadota</taxon>
        <taxon>Alphaproteobacteria</taxon>
        <taxon>Acetobacterales</taxon>
        <taxon>Acetobacteraceae</taxon>
        <taxon>Gluconacetobacter</taxon>
    </lineage>
</organism>
<feature type="transmembrane region" description="Helical" evidence="5">
    <location>
        <begin position="483"/>
        <end position="504"/>
    </location>
</feature>
<evidence type="ECO:0000256" key="5">
    <source>
        <dbReference type="SAM" id="Phobius"/>
    </source>
</evidence>
<keyword evidence="3 5" id="KW-1133">Transmembrane helix</keyword>